<feature type="transmembrane region" description="Helical" evidence="2">
    <location>
        <begin position="56"/>
        <end position="74"/>
    </location>
</feature>
<dbReference type="PANTHER" id="PTHR48081:SF33">
    <property type="entry name" value="KYNURENINE FORMAMIDASE"/>
    <property type="match status" value="1"/>
</dbReference>
<reference evidence="4 5" key="1">
    <citation type="submission" date="2024-10" db="EMBL/GenBank/DDBJ databases">
        <title>The Natural Products Discovery Center: Release of the First 8490 Sequenced Strains for Exploring Actinobacteria Biosynthetic Diversity.</title>
        <authorList>
            <person name="Kalkreuter E."/>
            <person name="Kautsar S.A."/>
            <person name="Yang D."/>
            <person name="Bader C.D."/>
            <person name="Teijaro C.N."/>
            <person name="Fluegel L."/>
            <person name="Davis C.M."/>
            <person name="Simpson J.R."/>
            <person name="Lauterbach L."/>
            <person name="Steele A.D."/>
            <person name="Gui C."/>
            <person name="Meng S."/>
            <person name="Li G."/>
            <person name="Viehrig K."/>
            <person name="Ye F."/>
            <person name="Su P."/>
            <person name="Kiefer A.F."/>
            <person name="Nichols A."/>
            <person name="Cepeda A.J."/>
            <person name="Yan W."/>
            <person name="Fan B."/>
            <person name="Jiang Y."/>
            <person name="Adhikari A."/>
            <person name="Zheng C.-J."/>
            <person name="Schuster L."/>
            <person name="Cowan T.M."/>
            <person name="Smanski M.J."/>
            <person name="Chevrette M.G."/>
            <person name="De Carvalho L.P.S."/>
            <person name="Shen B."/>
        </authorList>
    </citation>
    <scope>NUCLEOTIDE SEQUENCE [LARGE SCALE GENOMIC DNA]</scope>
    <source>
        <strain evidence="4 5">NPDC002173</strain>
    </source>
</reference>
<organism evidence="4 5">
    <name type="scientific">Microtetraspora malaysiensis</name>
    <dbReference type="NCBI Taxonomy" id="161358"/>
    <lineage>
        <taxon>Bacteria</taxon>
        <taxon>Bacillati</taxon>
        <taxon>Actinomycetota</taxon>
        <taxon>Actinomycetes</taxon>
        <taxon>Streptosporangiales</taxon>
        <taxon>Streptosporangiaceae</taxon>
        <taxon>Microtetraspora</taxon>
    </lineage>
</organism>
<dbReference type="SUPFAM" id="SSF53474">
    <property type="entry name" value="alpha/beta-Hydrolases"/>
    <property type="match status" value="1"/>
</dbReference>
<keyword evidence="2" id="KW-0472">Membrane</keyword>
<feature type="domain" description="BD-FAE-like" evidence="3">
    <location>
        <begin position="145"/>
        <end position="353"/>
    </location>
</feature>
<dbReference type="InterPro" id="IPR050300">
    <property type="entry name" value="GDXG_lipolytic_enzyme"/>
</dbReference>
<feature type="transmembrane region" description="Helical" evidence="2">
    <location>
        <begin position="81"/>
        <end position="99"/>
    </location>
</feature>
<dbReference type="Proteomes" id="UP001602013">
    <property type="component" value="Unassembled WGS sequence"/>
</dbReference>
<dbReference type="RefSeq" id="WP_387415878.1">
    <property type="nucleotide sequence ID" value="NZ_JBIASD010000023.1"/>
</dbReference>
<sequence length="408" mass="43443">MPAKTRLPKRLARRLALGVAIAAAVPAVPVAALIVLPFPTRTFWILTVFAREYSLLGALAALAATAAAVAALWLGARRAGAVTAVVAALCLVATLVPVVTAHRDARRLGVPLSYADYFQRPATAADRGPDATVAYARPGGAELRLDVWRPRSPAEKPGPAVVLVHGGSWTKGRRGMTPRWNEWLTERGATVFDIDYRLAPPATWNQAPGDVRCAVGWVRRNAARYGVDPGRVALMGMSAGGHLALLAAYTSGHAEGEKALPPSCETGDTSVSAVVSLYGPYDLAYSYDLAVPWWAAKWLSEGEGRVMTHDFIGGPPEKEPAAYRAASPITYLRADVPPTLSVQGGHDQIVYPDDGRRAARLAHAAGASHRYVEIGYAGHAFDLAWGGFGAQMARAEIGDFLRRTIRTG</sequence>
<name>A0ABW6T0C0_9ACTN</name>
<keyword evidence="2" id="KW-1133">Transmembrane helix</keyword>
<comment type="caution">
    <text evidence="4">The sequence shown here is derived from an EMBL/GenBank/DDBJ whole genome shotgun (WGS) entry which is preliminary data.</text>
</comment>
<evidence type="ECO:0000313" key="4">
    <source>
        <dbReference type="EMBL" id="MFF3669629.1"/>
    </source>
</evidence>
<proteinExistence type="predicted"/>
<dbReference type="InterPro" id="IPR049492">
    <property type="entry name" value="BD-FAE-like_dom"/>
</dbReference>
<evidence type="ECO:0000313" key="5">
    <source>
        <dbReference type="Proteomes" id="UP001602013"/>
    </source>
</evidence>
<dbReference type="Pfam" id="PF20434">
    <property type="entry name" value="BD-FAE"/>
    <property type="match status" value="1"/>
</dbReference>
<dbReference type="GO" id="GO:0016787">
    <property type="term" value="F:hydrolase activity"/>
    <property type="evidence" value="ECO:0007669"/>
    <property type="project" value="UniProtKB-KW"/>
</dbReference>
<evidence type="ECO:0000259" key="3">
    <source>
        <dbReference type="Pfam" id="PF20434"/>
    </source>
</evidence>
<dbReference type="Gene3D" id="3.40.50.1820">
    <property type="entry name" value="alpha/beta hydrolase"/>
    <property type="match status" value="1"/>
</dbReference>
<gene>
    <name evidence="4" type="ORF">ACFYXI_28980</name>
</gene>
<keyword evidence="5" id="KW-1185">Reference proteome</keyword>
<evidence type="ECO:0000256" key="1">
    <source>
        <dbReference type="ARBA" id="ARBA00022801"/>
    </source>
</evidence>
<dbReference type="PANTHER" id="PTHR48081">
    <property type="entry name" value="AB HYDROLASE SUPERFAMILY PROTEIN C4A8.06C"/>
    <property type="match status" value="1"/>
</dbReference>
<protein>
    <submittedName>
        <fullName evidence="4">Alpha/beta hydrolase fold domain-containing protein</fullName>
    </submittedName>
</protein>
<accession>A0ABW6T0C0</accession>
<evidence type="ECO:0000256" key="2">
    <source>
        <dbReference type="SAM" id="Phobius"/>
    </source>
</evidence>
<dbReference type="InterPro" id="IPR029058">
    <property type="entry name" value="AB_hydrolase_fold"/>
</dbReference>
<keyword evidence="1 4" id="KW-0378">Hydrolase</keyword>
<dbReference type="EMBL" id="JBIASD010000023">
    <property type="protein sequence ID" value="MFF3669629.1"/>
    <property type="molecule type" value="Genomic_DNA"/>
</dbReference>
<keyword evidence="2" id="KW-0812">Transmembrane</keyword>